<dbReference type="Proteomes" id="UP001204814">
    <property type="component" value="Unassembled WGS sequence"/>
</dbReference>
<dbReference type="GeneID" id="70580676"/>
<evidence type="ECO:0000259" key="3">
    <source>
        <dbReference type="Pfam" id="PF25087"/>
    </source>
</evidence>
<reference evidence="6" key="2">
    <citation type="submission" date="2020-09" db="EMBL/GenBank/DDBJ databases">
        <title>Complete genome sequencing of Faecalibacillus intestinalis strain 14EGH31.</title>
        <authorList>
            <person name="Sakamoto M."/>
            <person name="Murakami T."/>
            <person name="Mori H."/>
        </authorList>
    </citation>
    <scope>NUCLEOTIDE SEQUENCE [LARGE SCALE GENOMIC DNA]</scope>
    <source>
        <strain evidence="6">14EGH31</strain>
    </source>
</reference>
<gene>
    <name evidence="4" type="ORF">Fi14EGH31_22360</name>
    <name evidence="5" type="ORF">NE542_09545</name>
</gene>
<dbReference type="Pfam" id="PF25087">
    <property type="entry name" value="GMPPB_C"/>
    <property type="match status" value="1"/>
</dbReference>
<dbReference type="AlphaFoldDB" id="A0A7I8E4L7"/>
<dbReference type="PANTHER" id="PTHR43584">
    <property type="entry name" value="NUCLEOTIDYL TRANSFERASE"/>
    <property type="match status" value="1"/>
</dbReference>
<dbReference type="InterPro" id="IPR011004">
    <property type="entry name" value="Trimer_LpxA-like_sf"/>
</dbReference>
<dbReference type="GO" id="GO:0016779">
    <property type="term" value="F:nucleotidyltransferase activity"/>
    <property type="evidence" value="ECO:0007669"/>
    <property type="project" value="UniProtKB-ARBA"/>
</dbReference>
<evidence type="ECO:0000313" key="4">
    <source>
        <dbReference type="EMBL" id="BCL58524.1"/>
    </source>
</evidence>
<protein>
    <submittedName>
        <fullName evidence="4">Glucose-1-phosphate thymidylyltransferase</fullName>
    </submittedName>
    <submittedName>
        <fullName evidence="5">UDP-N-acetylglucosamine pyrophosphorylase</fullName>
    </submittedName>
</protein>
<sequence>MYKINDLYDLTHSQAKDYLSKYEYPWQALKGIKDFIIELGETLGDEYQEVNEHVWIHKDAKVFDSAYIGSPCIIGAGTEVRHCAFIRGSALVGENCVIGNSVELKNVIIFDNVQVPHYNYVGDSILGYKSHMGAGSITSNVKSDKTLVVVKDRFNHEEIETGLKKMGAMLGDYVEVGCNSVLNPGTVIGRNSNIYPLSRVRGVVPENSIFKELNDIVEKK</sequence>
<keyword evidence="2" id="KW-0012">Acyltransferase</keyword>
<reference evidence="4" key="1">
    <citation type="journal article" date="2020" name="Microbiol. Resour. Announc.">
        <title>Complete Genome Sequence of Faecalibacillus intestinalis JCM 34082, Isolated from Feces from a Healthy Japanese Female.</title>
        <authorList>
            <person name="Sakamoto M."/>
            <person name="Ikeyama N."/>
            <person name="Toyoda A."/>
            <person name="Murakami T."/>
            <person name="Mori H."/>
            <person name="Ohkuma M."/>
        </authorList>
    </citation>
    <scope>NUCLEOTIDE SEQUENCE</scope>
    <source>
        <strain evidence="4">14EGH31</strain>
    </source>
</reference>
<dbReference type="KEGG" id="fit:Fi14EGH31_22360"/>
<dbReference type="PANTHER" id="PTHR43584:SF8">
    <property type="entry name" value="N-ACETYLMURAMATE ALPHA-1-PHOSPHATE URIDYLYLTRANSFERASE"/>
    <property type="match status" value="1"/>
</dbReference>
<evidence type="ECO:0000256" key="1">
    <source>
        <dbReference type="ARBA" id="ARBA00022679"/>
    </source>
</evidence>
<feature type="domain" description="Mannose-1-phosphate guanyltransferase C-terminal" evidence="3">
    <location>
        <begin position="90"/>
        <end position="140"/>
    </location>
</feature>
<keyword evidence="1 4" id="KW-0808">Transferase</keyword>
<accession>A0A7I8E4L7</accession>
<dbReference type="RefSeq" id="WP_032089935.1">
    <property type="nucleotide sequence ID" value="NZ_AP024085.1"/>
</dbReference>
<dbReference type="InterPro" id="IPR050065">
    <property type="entry name" value="GlmU-like"/>
</dbReference>
<evidence type="ECO:0000256" key="2">
    <source>
        <dbReference type="ARBA" id="ARBA00023315"/>
    </source>
</evidence>
<reference evidence="5" key="3">
    <citation type="submission" date="2022-06" db="EMBL/GenBank/DDBJ databases">
        <title>Isolation of gut microbiota from human fecal samples.</title>
        <authorList>
            <person name="Pamer E.G."/>
            <person name="Barat B."/>
            <person name="Waligurski E."/>
            <person name="Medina S."/>
            <person name="Paddock L."/>
            <person name="Mostad J."/>
        </authorList>
    </citation>
    <scope>NUCLEOTIDE SEQUENCE</scope>
    <source>
        <strain evidence="5">DFI.6.24</strain>
    </source>
</reference>
<dbReference type="CDD" id="cd05636">
    <property type="entry name" value="LbH_G1P_TT_C_like"/>
    <property type="match status" value="1"/>
</dbReference>
<dbReference type="Proteomes" id="UP000593842">
    <property type="component" value="Chromosome"/>
</dbReference>
<dbReference type="GO" id="GO:0016746">
    <property type="term" value="F:acyltransferase activity"/>
    <property type="evidence" value="ECO:0007669"/>
    <property type="project" value="UniProtKB-KW"/>
</dbReference>
<evidence type="ECO:0000313" key="5">
    <source>
        <dbReference type="EMBL" id="MCQ5062054.1"/>
    </source>
</evidence>
<organism evidence="4 6">
    <name type="scientific">Faecalibacillus intestinalis</name>
    <dbReference type="NCBI Taxonomy" id="1982626"/>
    <lineage>
        <taxon>Bacteria</taxon>
        <taxon>Bacillati</taxon>
        <taxon>Bacillota</taxon>
        <taxon>Erysipelotrichia</taxon>
        <taxon>Erysipelotrichales</taxon>
        <taxon>Coprobacillaceae</taxon>
        <taxon>Faecalibacillus</taxon>
    </lineage>
</organism>
<evidence type="ECO:0000313" key="6">
    <source>
        <dbReference type="Proteomes" id="UP000593842"/>
    </source>
</evidence>
<dbReference type="SUPFAM" id="SSF51161">
    <property type="entry name" value="Trimeric LpxA-like enzymes"/>
    <property type="match status" value="1"/>
</dbReference>
<dbReference type="EMBL" id="AP024085">
    <property type="protein sequence ID" value="BCL58524.1"/>
    <property type="molecule type" value="Genomic_DNA"/>
</dbReference>
<name>A0A7I8E4L7_9FIRM</name>
<dbReference type="InterPro" id="IPR056729">
    <property type="entry name" value="GMPPB_C"/>
</dbReference>
<proteinExistence type="predicted"/>
<dbReference type="EMBL" id="JANGBO010000009">
    <property type="protein sequence ID" value="MCQ5062054.1"/>
    <property type="molecule type" value="Genomic_DNA"/>
</dbReference>
<dbReference type="Gene3D" id="2.160.10.10">
    <property type="entry name" value="Hexapeptide repeat proteins"/>
    <property type="match status" value="1"/>
</dbReference>